<dbReference type="EMBL" id="CP018047">
    <property type="protein sequence ID" value="AQU69223.1"/>
    <property type="molecule type" value="Genomic_DNA"/>
</dbReference>
<proteinExistence type="predicted"/>
<protein>
    <recommendedName>
        <fullName evidence="3">Tat pathway signal sequence domain protein</fullName>
    </recommendedName>
</protein>
<dbReference type="Proteomes" id="UP000189677">
    <property type="component" value="Chromosome"/>
</dbReference>
<name>A0A1U9QZ47_STRNV</name>
<dbReference type="AlphaFoldDB" id="A0A1U9QZ47"/>
<keyword evidence="2" id="KW-1185">Reference proteome</keyword>
<sequence length="198" mass="20607">MSGIGPVEPGEDTYHHPRAQLTGAAPVRARLTVPARHRRKAALAAAATLTAGAGVYALNAPEPPPAPPPPWPSQVVGFNYAGASAEADRAGAFTFDISISTEPGRRVTIDDITQPSAALAVSTRPSAPFTVEPGGSRKVLVTVYVLDCGEVPRNAGLPFLDVTLRNERAVQKQSRILGGGYPEDLGAAIEKACDRPAP</sequence>
<organism evidence="1 2">
    <name type="scientific">Streptomyces niveus</name>
    <name type="common">Streptomyces spheroides</name>
    <dbReference type="NCBI Taxonomy" id="193462"/>
    <lineage>
        <taxon>Bacteria</taxon>
        <taxon>Bacillati</taxon>
        <taxon>Actinomycetota</taxon>
        <taxon>Actinomycetes</taxon>
        <taxon>Kitasatosporales</taxon>
        <taxon>Streptomycetaceae</taxon>
        <taxon>Streptomyces</taxon>
    </lineage>
</organism>
<evidence type="ECO:0008006" key="3">
    <source>
        <dbReference type="Google" id="ProtNLM"/>
    </source>
</evidence>
<dbReference type="OrthoDB" id="3869857at2"/>
<dbReference type="KEGG" id="snw:BBN63_26615"/>
<evidence type="ECO:0000313" key="1">
    <source>
        <dbReference type="EMBL" id="AQU69223.1"/>
    </source>
</evidence>
<reference evidence="1 2" key="1">
    <citation type="submission" date="2016-11" db="EMBL/GenBank/DDBJ databases">
        <title>Complete genome sequence of Streptomyces niveus SCSIO 3406.</title>
        <authorList>
            <person name="Zhu Q."/>
            <person name="Cheng W."/>
            <person name="Song Y."/>
            <person name="Li Q."/>
            <person name="Ju J."/>
        </authorList>
    </citation>
    <scope>NUCLEOTIDE SEQUENCE [LARGE SCALE GENOMIC DNA]</scope>
    <source>
        <strain evidence="1 2">SCSIO 3406</strain>
    </source>
</reference>
<dbReference type="RefSeq" id="WP_078077867.1">
    <property type="nucleotide sequence ID" value="NZ_CP018047.1"/>
</dbReference>
<gene>
    <name evidence="1" type="ORF">BBN63_26615</name>
</gene>
<accession>A0A1U9QZ47</accession>
<evidence type="ECO:0000313" key="2">
    <source>
        <dbReference type="Proteomes" id="UP000189677"/>
    </source>
</evidence>